<evidence type="ECO:0000259" key="1">
    <source>
        <dbReference type="Pfam" id="PF00501"/>
    </source>
</evidence>
<evidence type="ECO:0000313" key="2">
    <source>
        <dbReference type="EMBL" id="KAK1723310.1"/>
    </source>
</evidence>
<dbReference type="RefSeq" id="XP_060363365.1">
    <property type="nucleotide sequence ID" value="XM_060514377.1"/>
</dbReference>
<dbReference type="EMBL" id="JAHMHS010000067">
    <property type="protein sequence ID" value="KAK1723310.1"/>
    <property type="molecule type" value="Genomic_DNA"/>
</dbReference>
<dbReference type="GeneID" id="85398275"/>
<evidence type="ECO:0000313" key="3">
    <source>
        <dbReference type="Proteomes" id="UP001244207"/>
    </source>
</evidence>
<dbReference type="GO" id="GO:0031957">
    <property type="term" value="F:very long-chain fatty acid-CoA ligase activity"/>
    <property type="evidence" value="ECO:0007669"/>
    <property type="project" value="TreeGrafter"/>
</dbReference>
<organism evidence="2 3">
    <name type="scientific">Glomerella acutata</name>
    <name type="common">Colletotrichum acutatum</name>
    <dbReference type="NCBI Taxonomy" id="27357"/>
    <lineage>
        <taxon>Eukaryota</taxon>
        <taxon>Fungi</taxon>
        <taxon>Dikarya</taxon>
        <taxon>Ascomycota</taxon>
        <taxon>Pezizomycotina</taxon>
        <taxon>Sordariomycetes</taxon>
        <taxon>Hypocreomycetidae</taxon>
        <taxon>Glomerellales</taxon>
        <taxon>Glomerellaceae</taxon>
        <taxon>Colletotrichum</taxon>
        <taxon>Colletotrichum acutatum species complex</taxon>
    </lineage>
</organism>
<dbReference type="InterPro" id="IPR042099">
    <property type="entry name" value="ANL_N_sf"/>
</dbReference>
<dbReference type="PANTHER" id="PTHR24096:SF267">
    <property type="entry name" value="MALONATE--COA LIGASE ACSF3, MITOCHONDRIAL"/>
    <property type="match status" value="1"/>
</dbReference>
<dbReference type="InterPro" id="IPR000873">
    <property type="entry name" value="AMP-dep_synth/lig_dom"/>
</dbReference>
<dbReference type="Gene3D" id="3.40.50.12780">
    <property type="entry name" value="N-terminal domain of ligase-like"/>
    <property type="match status" value="1"/>
</dbReference>
<proteinExistence type="predicted"/>
<comment type="caution">
    <text evidence="2">The sequence shown here is derived from an EMBL/GenBank/DDBJ whole genome shotgun (WGS) entry which is preliminary data.</text>
</comment>
<sequence length="439" mass="47985">MEPQNPAKRTKQERTLIGLVRNAAESTSQSIIAYRSEETVEDLLPTVVLYSDLFCLARANAQTLQRLCLPSDSNAEERRVVLLCLDNILDTIIWLWSAVIAGQLPAISTPLVLEPERSEYLSHLRILLRDPICIVPQSLSGADMIQDFTTMLPVRKTTSQSLATMSRSMPLLPLPESLSPFDPAVLMLTSGTTRRAKAVQLSHAQILSSLEGKAMSVRSHNGGPYLKWIGMDHVACLTEIHLLAMYTGLSQVHLPADEVLSNPVQLLNIVSRHQVLRTFAPHSFLAKLSRELTLGQSSLLDGDLDLGCLQWLGSGGEPNTVDVCVILQTQLEEYGACKDIIVPGFGMTETCAGCIYNTDCPTYDRGQNHQHVAVGKGISGLQLRVRLLDGNYASLFANAGQFGLLELSSDVVFGGYFNDRDSTAAAFTEDGWFITGDLA</sequence>
<name>A0AAD8UMZ5_GLOAC</name>
<dbReference type="SUPFAM" id="SSF56801">
    <property type="entry name" value="Acetyl-CoA synthetase-like"/>
    <property type="match status" value="1"/>
</dbReference>
<protein>
    <recommendedName>
        <fullName evidence="1">AMP-dependent synthetase/ligase domain-containing protein</fullName>
    </recommendedName>
</protein>
<feature type="domain" description="AMP-dependent synthetase/ligase" evidence="1">
    <location>
        <begin position="50"/>
        <end position="417"/>
    </location>
</feature>
<dbReference type="PANTHER" id="PTHR24096">
    <property type="entry name" value="LONG-CHAIN-FATTY-ACID--COA LIGASE"/>
    <property type="match status" value="1"/>
</dbReference>
<dbReference type="AlphaFoldDB" id="A0AAD8UMZ5"/>
<accession>A0AAD8UMZ5</accession>
<keyword evidence="3" id="KW-1185">Reference proteome</keyword>
<dbReference type="GO" id="GO:0006633">
    <property type="term" value="P:fatty acid biosynthetic process"/>
    <property type="evidence" value="ECO:0007669"/>
    <property type="project" value="TreeGrafter"/>
</dbReference>
<gene>
    <name evidence="2" type="ORF">BDZ83DRAFT_753666</name>
</gene>
<dbReference type="Proteomes" id="UP001244207">
    <property type="component" value="Unassembled WGS sequence"/>
</dbReference>
<reference evidence="2" key="1">
    <citation type="submission" date="2021-12" db="EMBL/GenBank/DDBJ databases">
        <title>Comparative genomics, transcriptomics and evolutionary studies reveal genomic signatures of adaptation to plant cell wall in hemibiotrophic fungi.</title>
        <authorList>
            <consortium name="DOE Joint Genome Institute"/>
            <person name="Baroncelli R."/>
            <person name="Diaz J.F."/>
            <person name="Benocci T."/>
            <person name="Peng M."/>
            <person name="Battaglia E."/>
            <person name="Haridas S."/>
            <person name="Andreopoulos W."/>
            <person name="Labutti K."/>
            <person name="Pangilinan J."/>
            <person name="Floch G.L."/>
            <person name="Makela M.R."/>
            <person name="Henrissat B."/>
            <person name="Grigoriev I.V."/>
            <person name="Crouch J.A."/>
            <person name="De Vries R.P."/>
            <person name="Sukno S.A."/>
            <person name="Thon M.R."/>
        </authorList>
    </citation>
    <scope>NUCLEOTIDE SEQUENCE</scope>
    <source>
        <strain evidence="2">CBS 112980</strain>
    </source>
</reference>
<dbReference type="Pfam" id="PF00501">
    <property type="entry name" value="AMP-binding"/>
    <property type="match status" value="1"/>
</dbReference>